<evidence type="ECO:0000256" key="1">
    <source>
        <dbReference type="ARBA" id="ARBA00005213"/>
    </source>
</evidence>
<dbReference type="PRINTS" id="PR01466">
    <property type="entry name" value="ARGDEIMINASE"/>
</dbReference>
<dbReference type="STRING" id="1497955.HMPREF1872_00301"/>
<name>A0A133YHE2_9FIRM</name>
<evidence type="ECO:0000256" key="5">
    <source>
        <dbReference type="ARBA" id="ARBA00049429"/>
    </source>
</evidence>
<comment type="pathway">
    <text evidence="1 6">Amino-acid degradation; L-arginine degradation via ADI pathway; carbamoyl phosphate from L-arginine: step 1/2.</text>
</comment>
<accession>A0A133YHE2</accession>
<evidence type="ECO:0000313" key="8">
    <source>
        <dbReference type="EMBL" id="KXB42612.1"/>
    </source>
</evidence>
<dbReference type="Gene3D" id="3.75.10.10">
    <property type="entry name" value="L-arginine/glycine Amidinotransferase, Chain A"/>
    <property type="match status" value="1"/>
</dbReference>
<evidence type="ECO:0000256" key="4">
    <source>
        <dbReference type="ARBA" id="ARBA00022801"/>
    </source>
</evidence>
<dbReference type="InterPro" id="IPR003876">
    <property type="entry name" value="Arg_deiminase"/>
</dbReference>
<dbReference type="Pfam" id="PF02274">
    <property type="entry name" value="ADI"/>
    <property type="match status" value="1"/>
</dbReference>
<keyword evidence="6" id="KW-0963">Cytoplasm</keyword>
<dbReference type="PATRIC" id="fig|1497955.3.peg.284"/>
<dbReference type="NCBIfam" id="TIGR01078">
    <property type="entry name" value="arcA"/>
    <property type="match status" value="1"/>
</dbReference>
<dbReference type="HAMAP" id="MF_00242">
    <property type="entry name" value="Arg_deiminase"/>
    <property type="match status" value="1"/>
</dbReference>
<keyword evidence="9" id="KW-1185">Reference proteome</keyword>
<proteinExistence type="inferred from homology"/>
<protein>
    <recommendedName>
        <fullName evidence="6">Arginine deiminase</fullName>
        <shortName evidence="6">ADI</shortName>
        <ecNumber evidence="6">3.5.3.6</ecNumber>
    </recommendedName>
    <alternativeName>
        <fullName evidence="6">Arginine dihydrolase</fullName>
        <shortName evidence="6">AD</shortName>
    </alternativeName>
</protein>
<dbReference type="PANTHER" id="PTHR47271">
    <property type="entry name" value="ARGININE DEIMINASE"/>
    <property type="match status" value="1"/>
</dbReference>
<dbReference type="UniPathway" id="UPA00254">
    <property type="reaction ID" value="UER00364"/>
</dbReference>
<dbReference type="EC" id="3.5.3.6" evidence="6"/>
<dbReference type="GO" id="GO:0005737">
    <property type="term" value="C:cytoplasm"/>
    <property type="evidence" value="ECO:0007669"/>
    <property type="project" value="UniProtKB-SubCell"/>
</dbReference>
<comment type="subcellular location">
    <subcellularLocation>
        <location evidence="6">Cytoplasm</location>
    </subcellularLocation>
</comment>
<feature type="active site" description="Amidino-cysteine intermediate" evidence="6 7">
    <location>
        <position position="403"/>
    </location>
</feature>
<gene>
    <name evidence="6" type="primary">arcA</name>
    <name evidence="8" type="ORF">HMPREF1872_00301</name>
</gene>
<dbReference type="PIRSF" id="PIRSF006356">
    <property type="entry name" value="Arg_deiminase"/>
    <property type="match status" value="1"/>
</dbReference>
<dbReference type="AlphaFoldDB" id="A0A133YHE2"/>
<keyword evidence="3 6" id="KW-0056">Arginine metabolism</keyword>
<dbReference type="NCBIfam" id="NF002381">
    <property type="entry name" value="PRK01388.1"/>
    <property type="match status" value="1"/>
</dbReference>
<keyword evidence="4 6" id="KW-0378">Hydrolase</keyword>
<dbReference type="Gene3D" id="1.10.3930.10">
    <property type="entry name" value="Arginine deiminase"/>
    <property type="match status" value="1"/>
</dbReference>
<reference evidence="9" key="1">
    <citation type="submission" date="2016-01" db="EMBL/GenBank/DDBJ databases">
        <authorList>
            <person name="Mitreva M."/>
            <person name="Pepin K.H."/>
            <person name="Mihindukulasuriya K.A."/>
            <person name="Fulton R."/>
            <person name="Fronick C."/>
            <person name="O'Laughlin M."/>
            <person name="Miner T."/>
            <person name="Herter B."/>
            <person name="Rosa B.A."/>
            <person name="Cordes M."/>
            <person name="Tomlinson C."/>
            <person name="Wollam A."/>
            <person name="Palsikar V.B."/>
            <person name="Mardis E.R."/>
            <person name="Wilson R.K."/>
        </authorList>
    </citation>
    <scope>NUCLEOTIDE SEQUENCE [LARGE SCALE GENOMIC DNA]</scope>
    <source>
        <strain evidence="9">KA00274</strain>
    </source>
</reference>
<dbReference type="GO" id="GO:0016990">
    <property type="term" value="F:arginine deiminase activity"/>
    <property type="evidence" value="ECO:0007669"/>
    <property type="project" value="UniProtKB-UniRule"/>
</dbReference>
<comment type="catalytic activity">
    <reaction evidence="5 6">
        <text>L-arginine + H2O = L-citrulline + NH4(+)</text>
        <dbReference type="Rhea" id="RHEA:19597"/>
        <dbReference type="ChEBI" id="CHEBI:15377"/>
        <dbReference type="ChEBI" id="CHEBI:28938"/>
        <dbReference type="ChEBI" id="CHEBI:32682"/>
        <dbReference type="ChEBI" id="CHEBI:57743"/>
        <dbReference type="EC" id="3.5.3.6"/>
    </reaction>
</comment>
<dbReference type="GO" id="GO:0019546">
    <property type="term" value="P:L-arginine deiminase pathway"/>
    <property type="evidence" value="ECO:0007669"/>
    <property type="project" value="UniProtKB-UniRule"/>
</dbReference>
<organism evidence="8 9">
    <name type="scientific">Amygdalobacter nucleatus</name>
    <dbReference type="NCBI Taxonomy" id="3029274"/>
    <lineage>
        <taxon>Bacteria</taxon>
        <taxon>Bacillati</taxon>
        <taxon>Bacillota</taxon>
        <taxon>Clostridia</taxon>
        <taxon>Eubacteriales</taxon>
        <taxon>Oscillospiraceae</taxon>
        <taxon>Amygdalobacter</taxon>
    </lineage>
</organism>
<dbReference type="Proteomes" id="UP000070080">
    <property type="component" value="Unassembled WGS sequence"/>
</dbReference>
<dbReference type="PANTHER" id="PTHR47271:SF2">
    <property type="entry name" value="ARGININE DEIMINASE"/>
    <property type="match status" value="1"/>
</dbReference>
<dbReference type="EMBL" id="LSCV01000002">
    <property type="protein sequence ID" value="KXB42612.1"/>
    <property type="molecule type" value="Genomic_DNA"/>
</dbReference>
<dbReference type="SUPFAM" id="SSF55909">
    <property type="entry name" value="Pentein"/>
    <property type="match status" value="1"/>
</dbReference>
<evidence type="ECO:0000256" key="2">
    <source>
        <dbReference type="ARBA" id="ARBA00010206"/>
    </source>
</evidence>
<evidence type="ECO:0000256" key="7">
    <source>
        <dbReference type="PIRSR" id="PIRSR006356-1"/>
    </source>
</evidence>
<sequence length="414" mass="46909">MVELKGGAMNPVNIKSEIGKLETVILHRPGRELLNITPDAMDNLLFDELPFLDIAQKEHDNFAQILKDNGAKVYYLADLAAEAITDESIREEFINTYLAEANISVPREKNLLKQHLYSLSNQDLVLKMMEGTRKNELPLYTKATLTEMTEARSFFVAEPMPNLYFTRDPFAFIGNGVSLNHMWSVTRRRETLFGRMIFKYHPLFKDSKLPFWYDRYDGLSIEGGDIIVLSDKVVAVGISQRSKASAVERLASNLLKSESGYETVLALTIPESHAFMHLDTVFTMVDRDLFTLHPQVDETLEIYALNLLGQEIKTTFVGNDLAAVLKKYLKIGAVNLIREGSGTIMDAIREQWSDGYNTLAIAPREAVVYDRNVYTNEELDRYGVKLHILRSGELSRGRGGPRCMSMPLSRKDLN</sequence>
<comment type="similarity">
    <text evidence="2 6">Belongs to the arginine deiminase family.</text>
</comment>
<evidence type="ECO:0000256" key="3">
    <source>
        <dbReference type="ARBA" id="ARBA00022503"/>
    </source>
</evidence>
<comment type="caution">
    <text evidence="8">The sequence shown here is derived from an EMBL/GenBank/DDBJ whole genome shotgun (WGS) entry which is preliminary data.</text>
</comment>
<evidence type="ECO:0000256" key="6">
    <source>
        <dbReference type="HAMAP-Rule" id="MF_00242"/>
    </source>
</evidence>
<evidence type="ECO:0000313" key="9">
    <source>
        <dbReference type="Proteomes" id="UP000070080"/>
    </source>
</evidence>